<dbReference type="EMBL" id="UFUZ01000001">
    <property type="protein sequence ID" value="SUX26543.1"/>
    <property type="molecule type" value="Genomic_DNA"/>
</dbReference>
<dbReference type="Proteomes" id="UP000254161">
    <property type="component" value="Unassembled WGS sequence"/>
</dbReference>
<evidence type="ECO:0000313" key="2">
    <source>
        <dbReference type="EMBL" id="SUX26543.1"/>
    </source>
</evidence>
<organism evidence="2 3">
    <name type="scientific">Campylobacter upsaliensis</name>
    <dbReference type="NCBI Taxonomy" id="28080"/>
    <lineage>
        <taxon>Bacteria</taxon>
        <taxon>Pseudomonadati</taxon>
        <taxon>Campylobacterota</taxon>
        <taxon>Epsilonproteobacteria</taxon>
        <taxon>Campylobacterales</taxon>
        <taxon>Campylobacteraceae</taxon>
        <taxon>Campylobacter</taxon>
    </lineage>
</organism>
<dbReference type="RefSeq" id="WP_115629711.1">
    <property type="nucleotide sequence ID" value="NZ_JANKIR010000002.1"/>
</dbReference>
<reference evidence="2 3" key="1">
    <citation type="submission" date="2018-06" db="EMBL/GenBank/DDBJ databases">
        <authorList>
            <consortium name="Pathogen Informatics"/>
            <person name="Doyle S."/>
        </authorList>
    </citation>
    <scope>NUCLEOTIDE SEQUENCE [LARGE SCALE GENOMIC DNA]</scope>
    <source>
        <strain evidence="2 3">NCTC12264</strain>
    </source>
</reference>
<protein>
    <submittedName>
        <fullName evidence="2">Putative lipoprotein</fullName>
    </submittedName>
</protein>
<accession>A0A381EHZ6</accession>
<dbReference type="AlphaFoldDB" id="A0A381EHZ6"/>
<evidence type="ECO:0000313" key="3">
    <source>
        <dbReference type="Proteomes" id="UP000254161"/>
    </source>
</evidence>
<keyword evidence="2" id="KW-0449">Lipoprotein</keyword>
<feature type="chain" id="PRO_5017012712" evidence="1">
    <location>
        <begin position="21"/>
        <end position="63"/>
    </location>
</feature>
<name>A0A381EHZ6_CAMUP</name>
<proteinExistence type="predicted"/>
<feature type="signal peptide" evidence="1">
    <location>
        <begin position="1"/>
        <end position="20"/>
    </location>
</feature>
<gene>
    <name evidence="2" type="ORF">NCTC12264_00771</name>
</gene>
<keyword evidence="1" id="KW-0732">Signal</keyword>
<evidence type="ECO:0000256" key="1">
    <source>
        <dbReference type="SAM" id="SignalP"/>
    </source>
</evidence>
<sequence length="63" mass="7254">MKKIVFFVLFLFLSYSALKAADEYCRYSYQEDRAIPLLLNYAIRLGVMGVTVANAPEVTTKYH</sequence>